<protein>
    <submittedName>
        <fullName evidence="1">Uncharacterized protein</fullName>
    </submittedName>
</protein>
<sequence>MHGSDTREGLKTFNLINPRLVKWSNFVPGVKQLLGVSKEVSLQSWLTELKKHDTTSRDELQKFPALKLLGLFEWVANEERLVMITENAQVASPLFRGLSPIDDEMIGRWVKDWGF</sequence>
<name>A0A4Z1F066_9HELO</name>
<comment type="caution">
    <text evidence="1">The sequence shown here is derived from an EMBL/GenBank/DDBJ whole genome shotgun (WGS) entry which is preliminary data.</text>
</comment>
<evidence type="ECO:0000313" key="2">
    <source>
        <dbReference type="Proteomes" id="UP000297777"/>
    </source>
</evidence>
<accession>A0A4Z1F066</accession>
<gene>
    <name evidence="1" type="ORF">BTUL_0015g00620</name>
</gene>
<dbReference type="OrthoDB" id="429813at2759"/>
<proteinExistence type="predicted"/>
<evidence type="ECO:0000313" key="1">
    <source>
        <dbReference type="EMBL" id="TGO17726.1"/>
    </source>
</evidence>
<organism evidence="1 2">
    <name type="scientific">Botrytis tulipae</name>
    <dbReference type="NCBI Taxonomy" id="87230"/>
    <lineage>
        <taxon>Eukaryota</taxon>
        <taxon>Fungi</taxon>
        <taxon>Dikarya</taxon>
        <taxon>Ascomycota</taxon>
        <taxon>Pezizomycotina</taxon>
        <taxon>Leotiomycetes</taxon>
        <taxon>Helotiales</taxon>
        <taxon>Sclerotiniaceae</taxon>
        <taxon>Botrytis</taxon>
    </lineage>
</organism>
<keyword evidence="2" id="KW-1185">Reference proteome</keyword>
<dbReference type="Proteomes" id="UP000297777">
    <property type="component" value="Unassembled WGS sequence"/>
</dbReference>
<dbReference type="EMBL" id="PQXH01000015">
    <property type="protein sequence ID" value="TGO17726.1"/>
    <property type="molecule type" value="Genomic_DNA"/>
</dbReference>
<dbReference type="AlphaFoldDB" id="A0A4Z1F066"/>
<dbReference type="Gene3D" id="3.40.50.720">
    <property type="entry name" value="NAD(P)-binding Rossmann-like Domain"/>
    <property type="match status" value="1"/>
</dbReference>
<reference evidence="1 2" key="1">
    <citation type="submission" date="2017-12" db="EMBL/GenBank/DDBJ databases">
        <title>Comparative genomics of Botrytis spp.</title>
        <authorList>
            <person name="Valero-Jimenez C.A."/>
            <person name="Tapia P."/>
            <person name="Veloso J."/>
            <person name="Silva-Moreno E."/>
            <person name="Staats M."/>
            <person name="Valdes J.H."/>
            <person name="Van Kan J.A.L."/>
        </authorList>
    </citation>
    <scope>NUCLEOTIDE SEQUENCE [LARGE SCALE GENOMIC DNA]</scope>
    <source>
        <strain evidence="1 2">Bt9001</strain>
    </source>
</reference>